<dbReference type="InterPro" id="IPR036875">
    <property type="entry name" value="Znf_CCHC_sf"/>
</dbReference>
<evidence type="ECO:0000256" key="6">
    <source>
        <dbReference type="SAM" id="MobiDB-lite"/>
    </source>
</evidence>
<feature type="domain" description="Integrase catalytic" evidence="8">
    <location>
        <begin position="478"/>
        <end position="649"/>
    </location>
</feature>
<dbReference type="CDD" id="cd09272">
    <property type="entry name" value="RNase_HI_RT_Ty1"/>
    <property type="match status" value="1"/>
</dbReference>
<dbReference type="Pfam" id="PF14223">
    <property type="entry name" value="Retrotran_gag_2"/>
    <property type="match status" value="1"/>
</dbReference>
<dbReference type="GO" id="GO:0008270">
    <property type="term" value="F:zinc ion binding"/>
    <property type="evidence" value="ECO:0007669"/>
    <property type="project" value="UniProtKB-KW"/>
</dbReference>
<reference evidence="9" key="1">
    <citation type="submission" date="1998-08" db="EMBL/GenBank/DDBJ databases">
        <authorList>
            <person name="EU Arabidopsis sequencing project"/>
        </authorList>
    </citation>
    <scope>NUCLEOTIDE SEQUENCE</scope>
</reference>
<dbReference type="ExpressionAtlas" id="O81903">
    <property type="expression patterns" value="baseline and differential"/>
</dbReference>
<reference key="3">
    <citation type="journal article" date="1999" name="Nature">
        <title>Sequence and analysis of chromosome 4 of the plant Arabidopsis thaliana.</title>
        <authorList>
            <consortium name="EU"/>
            <consortium name="CSHL and WU Arabidopsis Sequencing Project"/>
            <person name="Mayer K."/>
            <person name="Schuller C."/>
            <person name="Wambutt R."/>
            <person name="Murphy G."/>
            <person name="Volckaert G."/>
            <person name="Pohl T."/>
            <person name="Dusterhoft A."/>
            <person name="Stiekema W."/>
            <person name="Entian K.D."/>
            <person name="Terryn N."/>
            <person name="Harris B."/>
            <person name="Ansorge W."/>
            <person name="Brandt P."/>
            <person name="Grivell L."/>
            <person name="Rieger M."/>
            <person name="Weichselgartner M."/>
            <person name="de Simone V."/>
            <person name="Obermaier B."/>
            <person name="Mache R."/>
            <person name="Muller M."/>
            <person name="Kreis M."/>
            <person name="Delseny M."/>
            <person name="Puigdomenech P."/>
            <person name="Watson M."/>
            <person name="Schmidtheini T."/>
            <person name="Reichert B."/>
            <person name="Portatelle D."/>
            <person name="Perez-Alonso M."/>
            <person name="Boutry M."/>
            <person name="Bancroft I."/>
            <person name="Vos P."/>
            <person name="Hoheisel J."/>
            <person name="Zimmermann W."/>
            <person name="Wedler H."/>
            <person name="Ridley P."/>
            <person name="Langham S.A."/>
            <person name="McCullagh B."/>
            <person name="Bilham L."/>
            <person name="Robben J."/>
            <person name="Van der Schueren J."/>
            <person name="Grymonprez B."/>
            <person name="Chuang Y.J."/>
            <person name="Vandenbussche F."/>
            <person name="Braeken M."/>
            <person name="Weltjens I."/>
            <person name="Voet M."/>
            <person name="Bastiaens I."/>
            <person name="Aert R."/>
            <person name="Defoor E."/>
            <person name="Weitzenegger T."/>
            <person name="Bothe G."/>
            <person name="Ramsperger U."/>
            <person name="Hilbert H."/>
            <person name="Braun M."/>
            <person name="Holzer E."/>
            <person name="Brandt A."/>
            <person name="Peters S."/>
            <person name="van Staveren M."/>
            <person name="Dirske W."/>
            <person name="Mooijman P."/>
            <person name="Klein Lankhorst R."/>
            <person name="Rose M."/>
            <person name="Hauf J."/>
            <person name="Kotter P."/>
            <person name="Berneiser S."/>
            <person name="Hempel S."/>
            <person name="Feldpausch M."/>
            <person name="Lamberth S."/>
            <person name="Van den Daele H."/>
            <person name="De Keyser A."/>
            <person name="Buysshaert C."/>
            <person name="Gielen J."/>
            <person name="Villarroel R."/>
            <person name="De Clercq R."/>
            <person name="Van Montagu M."/>
            <person name="Rogers J."/>
            <person name="Cronin A."/>
            <person name="Quail M."/>
            <person name="Bray-Allen S."/>
            <person name="Clark L."/>
            <person name="Doggett J."/>
            <person name="Hall S."/>
            <person name="Kay M."/>
            <person name="Lennard N."/>
            <person name="McLay K."/>
            <person name="Mayes R."/>
            <person name="Pettett A."/>
            <person name="Rajandream M.A."/>
            <person name="Lyne M."/>
            <person name="Benes V."/>
            <person name="Rechmann S."/>
            <person name="Borkova D."/>
            <person name="Blocker H."/>
            <person name="Scharfe M."/>
            <person name="Grimm M."/>
            <person name="Lohnert T.H."/>
            <person name="Dose S."/>
            <person name="de Haan M."/>
            <person name="Maarse A."/>
            <person name="Schafer M."/>
            <person name="Muller-Auer S."/>
            <person name="Gabel C."/>
            <person name="Fuchs M."/>
            <person name="Fartmann B."/>
            <person name="Granderath K."/>
            <person name="Dauner D."/>
            <person name="Herzl A."/>
            <person name="Neumann S."/>
            <person name="Argiriou A."/>
            <person name="Vitale D."/>
            <person name="Liguori R."/>
            <person name="Piravandi E."/>
            <person name="Massenet O."/>
            <person name="Quigley F."/>
            <person name="Clabauld G."/>
            <person name="Mundlein A."/>
            <person name="Felber R."/>
            <person name="Schnabl S."/>
            <person name="Hiller R."/>
            <person name="Schmidt W."/>
            <person name="Lecharny A."/>
            <person name="Aubourg S."/>
            <person name="Chefdor F."/>
            <person name="Cooke R."/>
            <person name="Berger C."/>
            <person name="Montfort A."/>
            <person name="Casacuberta E."/>
            <person name="Gibbons T."/>
            <person name="Weber N."/>
            <person name="Vandenbol M."/>
            <person name="Bargues M."/>
            <person name="Terol J."/>
            <person name="Torres A."/>
            <person name="Perez-Perez A."/>
            <person name="Purnelle B."/>
            <person name="Bent E."/>
            <person name="Johnson S."/>
            <person name="Tacon D."/>
            <person name="Jesse T."/>
            <person name="Heijnen L."/>
            <person name="Schwarz S."/>
            <person name="Scholler P."/>
            <person name="Heber S."/>
            <person name="Francs P."/>
            <person name="Bielke C."/>
            <person name="Frishman D."/>
            <person name="Haase D."/>
            <person name="Lemcke K."/>
            <person name="Mewes H.W."/>
            <person name="Stocker S."/>
            <person name="Zaccaria P."/>
            <person name="Bevan M."/>
            <person name="Wilson R.K."/>
            <person name="de la Bastide M."/>
            <person name="Habermann K."/>
            <person name="Parnell L."/>
            <person name="Dedhia N."/>
            <person name="Gnoj L."/>
            <person name="Schutz K."/>
            <person name="Huang E."/>
            <person name="Spiegel L."/>
            <person name="Sehkon M."/>
            <person name="Murray J."/>
            <person name="Sheet P."/>
            <person name="Cordes M."/>
            <person name="Abu-Threideh J."/>
            <person name="Stoneking T."/>
            <person name="Kalicki J."/>
            <person name="Graves T."/>
            <person name="Harmon G."/>
            <person name="Edwards J."/>
            <person name="Latreille P."/>
            <person name="Courtney L."/>
            <person name="Cloud J."/>
            <person name="Abbott A."/>
            <person name="Scott K."/>
            <person name="Johnson D."/>
            <person name="Minx P."/>
            <person name="Bentley D."/>
            <person name="Fulton B."/>
            <person name="Miller N."/>
            <person name="Greco T."/>
            <person name="Kemp K."/>
            <person name="Kramer J."/>
            <person name="Fulton L."/>
            <person name="Mardis E."/>
            <person name="Dante M."/>
            <person name="Pepin K."/>
            <person name="Hillier L."/>
            <person name="Nelson J."/>
            <person name="Spieth J."/>
            <person name="Ryan E."/>
            <person name="Andrews S."/>
            <person name="Geisel C."/>
            <person name="Layman D."/>
            <person name="Du H."/>
            <person name="Ali J."/>
            <person name="Berghoff A."/>
            <person name="Jones K."/>
            <person name="Drone K."/>
            <person name="Cotton M."/>
            <person name="Joshu C."/>
            <person name="Antonoiu B."/>
            <person name="Zidanic M."/>
            <person name="Strong C."/>
            <person name="Sun H."/>
            <person name="Lamar B."/>
            <person name="Yordan C."/>
            <person name="Ma P."/>
            <person name="Zhong J."/>
            <person name="Preston R."/>
            <person name="Vil D."/>
            <person name="Shekher M."/>
            <person name="Matero A."/>
            <person name="Shah R."/>
            <person name="Swaby I.K."/>
            <person name="O'Shaughnessy A."/>
            <person name="Rodriguez M."/>
            <person name="Hoffmann J."/>
            <person name="Till S."/>
            <person name="Granat S."/>
            <person name="Shohdy N."/>
            <person name="Hasegawa A."/>
            <person name="Hameed A."/>
            <person name="Lodhi M."/>
            <person name="Johnson A."/>
            <person name="Chen E."/>
            <person name="Marra M."/>
            <person name="Martienssen R."/>
            <person name="McCombie W.R."/>
        </authorList>
    </citation>
    <scope>NUCLEOTIDE SEQUENCE [LARGE SCALE GENOMIC DNA]</scope>
    <source>
        <strain>cv. Columbia</strain>
    </source>
</reference>
<dbReference type="SUPFAM" id="SSF56672">
    <property type="entry name" value="DNA/RNA polymerases"/>
    <property type="match status" value="1"/>
</dbReference>
<dbReference type="Gene3D" id="3.30.420.10">
    <property type="entry name" value="Ribonuclease H-like superfamily/Ribonuclease H"/>
    <property type="match status" value="1"/>
</dbReference>
<dbReference type="InterPro" id="IPR012337">
    <property type="entry name" value="RNaseH-like_sf"/>
</dbReference>
<evidence type="ECO:0000259" key="7">
    <source>
        <dbReference type="PROSITE" id="PS50158"/>
    </source>
</evidence>
<dbReference type="SUPFAM" id="SSF57756">
    <property type="entry name" value="Retrovirus zinc finger-like domains"/>
    <property type="match status" value="1"/>
</dbReference>
<dbReference type="InterPro" id="IPR054722">
    <property type="entry name" value="PolX-like_BBD"/>
</dbReference>
<dbReference type="GO" id="GO:0003676">
    <property type="term" value="F:nucleic acid binding"/>
    <property type="evidence" value="ECO:0007669"/>
    <property type="project" value="InterPro"/>
</dbReference>
<feature type="domain" description="CCHC-type" evidence="7">
    <location>
        <begin position="257"/>
        <end position="270"/>
    </location>
</feature>
<protein>
    <submittedName>
        <fullName evidence="9">Putative transposable element</fullName>
    </submittedName>
</protein>
<dbReference type="MEROPS" id="A11.002"/>
<dbReference type="InterPro" id="IPR001878">
    <property type="entry name" value="Znf_CCHC"/>
</dbReference>
<dbReference type="GO" id="GO:0006508">
    <property type="term" value="P:proteolysis"/>
    <property type="evidence" value="ECO:0007669"/>
    <property type="project" value="UniProtKB-KW"/>
</dbReference>
<dbReference type="Pfam" id="PF13976">
    <property type="entry name" value="gag_pre-integrs"/>
    <property type="match status" value="1"/>
</dbReference>
<evidence type="ECO:0000259" key="8">
    <source>
        <dbReference type="PROSITE" id="PS50994"/>
    </source>
</evidence>
<dbReference type="PROSITE" id="PS50994">
    <property type="entry name" value="INTEGRASE"/>
    <property type="match status" value="1"/>
</dbReference>
<evidence type="ECO:0000256" key="1">
    <source>
        <dbReference type="ARBA" id="ARBA00022670"/>
    </source>
</evidence>
<evidence type="ECO:0000313" key="9">
    <source>
        <dbReference type="EMBL" id="CAA20201.1"/>
    </source>
</evidence>
<dbReference type="PIR" id="F53226">
    <property type="entry name" value="F53226"/>
</dbReference>
<dbReference type="InterPro" id="IPR001584">
    <property type="entry name" value="Integrase_cat-core"/>
</dbReference>
<evidence type="ECO:0000256" key="5">
    <source>
        <dbReference type="PROSITE-ProRule" id="PRU00047"/>
    </source>
</evidence>
<evidence type="ECO:0000256" key="2">
    <source>
        <dbReference type="ARBA" id="ARBA00022723"/>
    </source>
</evidence>
<dbReference type="PROSITE" id="PS50158">
    <property type="entry name" value="ZF_CCHC"/>
    <property type="match status" value="1"/>
</dbReference>
<dbReference type="PANTHER" id="PTHR42648">
    <property type="entry name" value="TRANSPOSASE, PUTATIVE-RELATED"/>
    <property type="match status" value="1"/>
</dbReference>
<dbReference type="Pfam" id="PF22936">
    <property type="entry name" value="Pol_BBD"/>
    <property type="match status" value="1"/>
</dbReference>
<dbReference type="InterPro" id="IPR036397">
    <property type="entry name" value="RNaseH_sf"/>
</dbReference>
<evidence type="ECO:0000313" key="10">
    <source>
        <dbReference type="EMBL" id="CAB79135.1"/>
    </source>
</evidence>
<dbReference type="Pfam" id="PF07727">
    <property type="entry name" value="RVT_2"/>
    <property type="match status" value="1"/>
</dbReference>
<dbReference type="InterPro" id="IPR057670">
    <property type="entry name" value="SH3_retrovirus"/>
</dbReference>
<dbReference type="EMBL" id="AL161554">
    <property type="protein sequence ID" value="CAB79135.1"/>
    <property type="molecule type" value="Genomic_DNA"/>
</dbReference>
<dbReference type="PIR" id="T05178">
    <property type="entry name" value="T05178"/>
</dbReference>
<feature type="compositionally biased region" description="Basic and acidic residues" evidence="6">
    <location>
        <begin position="65"/>
        <end position="74"/>
    </location>
</feature>
<dbReference type="SUPFAM" id="SSF53098">
    <property type="entry name" value="Ribonuclease H-like"/>
    <property type="match status" value="1"/>
</dbReference>
<gene>
    <name evidence="9" type="primary">T6K22.90</name>
    <name evidence="10" type="ordered locus">At4g21360</name>
</gene>
<dbReference type="SMART" id="SM00343">
    <property type="entry name" value="ZnF_C2HC"/>
    <property type="match status" value="1"/>
</dbReference>
<keyword evidence="5" id="KW-0862">Zinc</keyword>
<dbReference type="GO" id="GO:0004190">
    <property type="term" value="F:aspartic-type endopeptidase activity"/>
    <property type="evidence" value="ECO:0007669"/>
    <property type="project" value="UniProtKB-KW"/>
</dbReference>
<dbReference type="EMBL" id="AL031187">
    <property type="protein sequence ID" value="CAA20201.1"/>
    <property type="molecule type" value="Genomic_DNA"/>
</dbReference>
<keyword evidence="4" id="KW-0378">Hydrolase</keyword>
<evidence type="ECO:0000256" key="3">
    <source>
        <dbReference type="ARBA" id="ARBA00022750"/>
    </source>
</evidence>
<dbReference type="PANTHER" id="PTHR42648:SF28">
    <property type="entry name" value="TRANSPOSON-ENCODED PROTEIN WITH RIBONUCLEASE H-LIKE AND RETROVIRUS ZINC FINGER-LIKE DOMAINS"/>
    <property type="match status" value="1"/>
</dbReference>
<sequence>MAMSTKVEIKTFNGDRDFSLWKIRIEAQLGVLGLKPALSDFTLTKTILVVKSEKKESESEDDETDSKKTEEVPDPIKFEQSDQAKNFIINHITDTVLLKVQHCVTAAELWATLNKLFMETSLPNRIYTQLRLYSFKMVDNLSIDQNTDEFLRIVAELGSLQIQVGEEVQAILILNSLPPSYIQLKHTLKYGNKTLSVQDVVSSAKSLERELSEQKETIRAPASTALYTAERGRPQTKNTQGQGKGRGRSNSKSRLTCWFCKKEGHVKKDCYAGKRKLENEGQGKAGVITEKLVYSEALSMYDQEAKDKWVIDSGCTYHMTSRMDWFSEFNENETTMILLGDDHTVESKGSGTVKVNTHGGSIRVLKNVRFVPNLRRNLISTGTLDKLGYKHEGGDGKVRFYKENKTALCGNLVNGLYVLDGHTVVNENCNVEGSNEKTELWHCRLGHMSLNNMKILAEKGLLEKKDIKELSFCENCVMGKSKKLSFNVGKHITDEVLGYIHADLWGKQYFLSIIDDKSRKVWLMFLKTKDETFERFCEWKELVENQVNKKVKILRTDNGLEFCNLKFDEFCKQNGIERHRTCTYTPQQNGVAKRMNRTLMEKVRCLLNESGLEEVFWAEAAATAAYLVNRSPASAVDHNVPEELWLDKKPGYKHLRRFGCIAYVHLDQGKLKPRALKGVFLGYPQGTKGYKVWLLDEEKCVISRNIVFNENQVYKDIRESSEQSVKDISDLEGYNEFQVSVKEHGECSKTGGVTIEEIDQESDSENSVTQEPLIASIDLSNYQSARDRERRAPNPPQKLADYTHFALALVMAEEIESEEPQCYHDAKKDKHWIKWNGGMKEEIDSLLKNGTWDIVEWPKEQKVISCRWLFKLKPGIPGVEAQRYKARLVARGFTQQKGIDYEEVFAPVVKHISIRILMSAVVKDDMELEQMDVKTTFLHGELDQVLYMEQPEGFEVNPEKDQVCLLKKSLYGLKQAPRQWNKKFHAFMLSLQFARSEHDSCVYVKEVNPGEFVYLLLYVDDMLLAAKSKSEISKLKEALSLKFEMKDMGAASRILGIDIIRNRKEGTLRLSQTRYVDKVIQRFRMADAKVVSTPMGAHFKLTSLIDEIGSVDPEVVPYSSAVGSVMYAMIGTIPDVAYAMGLVSRFMSRPGANLEVQGYCDSDHAADLDKRRSISGYVFTVGGNTVSWKSSLQHVVALSSTQAEFIALTEAVKEAIWIRGLLEDMGLQPKPATVWCDSQSAICLSKNNAFHDRTKHVEVKFYFIRDIIEAGEVKVRKIHTSVNPADMLTKCIPVKKFEEALDVLKLQR</sequence>
<dbReference type="Pfam" id="PF25597">
    <property type="entry name" value="SH3_retrovirus"/>
    <property type="match status" value="1"/>
</dbReference>
<feature type="region of interest" description="Disordered" evidence="6">
    <location>
        <begin position="54"/>
        <end position="74"/>
    </location>
</feature>
<keyword evidence="3" id="KW-0064">Aspartyl protease</keyword>
<dbReference type="InterPro" id="IPR039537">
    <property type="entry name" value="Retrotran_Ty1/copia-like"/>
</dbReference>
<organism evidence="9">
    <name type="scientific">Arabidopsis thaliana</name>
    <name type="common">Mouse-ear cress</name>
    <dbReference type="NCBI Taxonomy" id="3702"/>
    <lineage>
        <taxon>Eukaryota</taxon>
        <taxon>Viridiplantae</taxon>
        <taxon>Streptophyta</taxon>
        <taxon>Embryophyta</taxon>
        <taxon>Tracheophyta</taxon>
        <taxon>Spermatophyta</taxon>
        <taxon>Magnoliopsida</taxon>
        <taxon>eudicotyledons</taxon>
        <taxon>Gunneridae</taxon>
        <taxon>Pentapetalae</taxon>
        <taxon>rosids</taxon>
        <taxon>malvids</taxon>
        <taxon>Brassicales</taxon>
        <taxon>Brassicaceae</taxon>
        <taxon>Camelineae</taxon>
        <taxon>Arabidopsis</taxon>
    </lineage>
</organism>
<dbReference type="InterPro" id="IPR013103">
    <property type="entry name" value="RVT_2"/>
</dbReference>
<evidence type="ECO:0000256" key="4">
    <source>
        <dbReference type="ARBA" id="ARBA00022801"/>
    </source>
</evidence>
<accession>O81903</accession>
<reference evidence="10" key="4">
    <citation type="submission" date="2000-03" db="EMBL/GenBank/DDBJ databases">
        <authorList>
            <person name="Peters S.A."/>
            <person name="van Staveren M."/>
            <person name="Dirkse W."/>
            <person name="Stiekema W."/>
            <person name="Mewes H.W."/>
            <person name="Lemcke K."/>
            <person name="Mayer K.F.X."/>
        </authorList>
    </citation>
    <scope>NUCLEOTIDE SEQUENCE</scope>
</reference>
<dbReference type="Pfam" id="PF00665">
    <property type="entry name" value="rve"/>
    <property type="match status" value="1"/>
</dbReference>
<reference evidence="9" key="2">
    <citation type="submission" date="1998-08" db="EMBL/GenBank/DDBJ databases">
        <authorList>
            <person name="Peters S.A."/>
            <person name="van Staveren M."/>
            <person name="Dirkse W."/>
            <person name="Stiekema W."/>
            <person name="Bancroft I."/>
            <person name="Mewes H.W."/>
            <person name="Mayer K.F.X."/>
            <person name="Schueller C."/>
            <person name="Bevan M."/>
        </authorList>
    </citation>
    <scope>NUCLEOTIDE SEQUENCE</scope>
</reference>
<name>O81903_ARATH</name>
<keyword evidence="5" id="KW-0863">Zinc-finger</keyword>
<proteinExistence type="predicted"/>
<dbReference type="InterPro" id="IPR025724">
    <property type="entry name" value="GAG-pre-integrase_dom"/>
</dbReference>
<dbReference type="GO" id="GO:0015074">
    <property type="term" value="P:DNA integration"/>
    <property type="evidence" value="ECO:0007669"/>
    <property type="project" value="InterPro"/>
</dbReference>
<keyword evidence="1" id="KW-0645">Protease</keyword>
<keyword evidence="2" id="KW-0479">Metal-binding</keyword>
<feature type="region of interest" description="Disordered" evidence="6">
    <location>
        <begin position="222"/>
        <end position="251"/>
    </location>
</feature>
<dbReference type="InterPro" id="IPR043502">
    <property type="entry name" value="DNA/RNA_pol_sf"/>
</dbReference>